<dbReference type="EMBL" id="KL198061">
    <property type="protein sequence ID" value="KDQ11140.1"/>
    <property type="molecule type" value="Genomic_DNA"/>
</dbReference>
<dbReference type="InParanoid" id="A0A067M8V9"/>
<sequence length="315" mass="33512">MKFDFAFVLATLVPTLVSAHGYVGTITVKGKTYTGPAPEASSNNSPIRQITTIDPVKDITGSTMSCGQNSATAGAPQTLTADAGSILTFTWTDGPAHWPHNTGPVMNYMAACGNGDCSTFDGTKGKWFKVQQDGRKPNGDWLQVDLFNGGSVNATIPANIKPGLYMWRHEIIALHLAQSPQGAEFYPSCIQMNITGKGNAVPTKQDLLSFPGAYSWTDPGILVPNVYDPGSTYTFPGGPIASFIASNDPNVGSNPAATPSSHPSGPAASGSPSSPANDSTKHKCHLKSQSSAQEAFVLTPNRRRRVRRRGARMWW</sequence>
<evidence type="ECO:0000256" key="4">
    <source>
        <dbReference type="SAM" id="SignalP"/>
    </source>
</evidence>
<dbReference type="InterPro" id="IPR049892">
    <property type="entry name" value="AA9"/>
</dbReference>
<evidence type="ECO:0000259" key="5">
    <source>
        <dbReference type="Pfam" id="PF03443"/>
    </source>
</evidence>
<dbReference type="EC" id="1.14.99.56" evidence="2"/>
<reference evidence="7" key="1">
    <citation type="journal article" date="2014" name="Proc. Natl. Acad. Sci. U.S.A.">
        <title>Extensive sampling of basidiomycete genomes demonstrates inadequacy of the white-rot/brown-rot paradigm for wood decay fungi.</title>
        <authorList>
            <person name="Riley R."/>
            <person name="Salamov A.A."/>
            <person name="Brown D.W."/>
            <person name="Nagy L.G."/>
            <person name="Floudas D."/>
            <person name="Held B.W."/>
            <person name="Levasseur A."/>
            <person name="Lombard V."/>
            <person name="Morin E."/>
            <person name="Otillar R."/>
            <person name="Lindquist E.A."/>
            <person name="Sun H."/>
            <person name="LaButti K.M."/>
            <person name="Schmutz J."/>
            <person name="Jabbour D."/>
            <person name="Luo H."/>
            <person name="Baker S.E."/>
            <person name="Pisabarro A.G."/>
            <person name="Walton J.D."/>
            <person name="Blanchette R.A."/>
            <person name="Henrissat B."/>
            <person name="Martin F."/>
            <person name="Cullen D."/>
            <person name="Hibbett D.S."/>
            <person name="Grigoriev I.V."/>
        </authorList>
    </citation>
    <scope>NUCLEOTIDE SEQUENCE [LARGE SCALE GENOMIC DNA]</scope>
    <source>
        <strain evidence="7">FD-172 SS1</strain>
    </source>
</reference>
<dbReference type="STRING" id="930990.A0A067M8V9"/>
<comment type="catalytic activity">
    <reaction evidence="2">
        <text>[(1-&gt;4)-beta-D-glucosyl]n+m + reduced acceptor + O2 = 4-dehydro-beta-D-glucosyl-[(1-&gt;4)-beta-D-glucosyl]n-1 + [(1-&gt;4)-beta-D-glucosyl]m + acceptor + H2O.</text>
        <dbReference type="EC" id="1.14.99.56"/>
    </reaction>
</comment>
<evidence type="ECO:0000256" key="2">
    <source>
        <dbReference type="RuleBase" id="RU368122"/>
    </source>
</evidence>
<dbReference type="Pfam" id="PF03443">
    <property type="entry name" value="AA9"/>
    <property type="match status" value="1"/>
</dbReference>
<dbReference type="OrthoDB" id="4849160at2759"/>
<accession>A0A067M8V9</accession>
<keyword evidence="1 2" id="KW-1015">Disulfide bond</keyword>
<dbReference type="Proteomes" id="UP000027195">
    <property type="component" value="Unassembled WGS sequence"/>
</dbReference>
<evidence type="ECO:0000256" key="1">
    <source>
        <dbReference type="ARBA" id="ARBA00023157"/>
    </source>
</evidence>
<comment type="domain">
    <text evidence="2">Has a modular structure: an endo-beta-1,4-glucanase catalytic module at the N-terminus, a linker rich in serines and threonines, and a C-terminal carbohydrate-binding module (CBM).</text>
</comment>
<keyword evidence="6" id="KW-0378">Hydrolase</keyword>
<evidence type="ECO:0000256" key="3">
    <source>
        <dbReference type="SAM" id="MobiDB-lite"/>
    </source>
</evidence>
<feature type="signal peptide" evidence="4">
    <location>
        <begin position="1"/>
        <end position="19"/>
    </location>
</feature>
<dbReference type="GO" id="GO:0030248">
    <property type="term" value="F:cellulose binding"/>
    <property type="evidence" value="ECO:0007669"/>
    <property type="project" value="UniProtKB-UniRule"/>
</dbReference>
<dbReference type="CDD" id="cd21175">
    <property type="entry name" value="LPMO_AA9"/>
    <property type="match status" value="1"/>
</dbReference>
<proteinExistence type="predicted"/>
<dbReference type="PANTHER" id="PTHR33353:SF19">
    <property type="entry name" value="GLYCOSYLHYDROLASE FAMILY 61-8 PROTEIN"/>
    <property type="match status" value="1"/>
</dbReference>
<name>A0A067M8V9_BOTB1</name>
<dbReference type="GO" id="GO:0030245">
    <property type="term" value="P:cellulose catabolic process"/>
    <property type="evidence" value="ECO:0007669"/>
    <property type="project" value="UniProtKB-UniRule"/>
</dbReference>
<keyword evidence="2" id="KW-0136">Cellulose degradation</keyword>
<dbReference type="InterPro" id="IPR005103">
    <property type="entry name" value="AA9_LPMO"/>
</dbReference>
<gene>
    <name evidence="6" type="ORF">BOTBODRAFT_57669</name>
</gene>
<evidence type="ECO:0000313" key="6">
    <source>
        <dbReference type="EMBL" id="KDQ11140.1"/>
    </source>
</evidence>
<evidence type="ECO:0000313" key="7">
    <source>
        <dbReference type="Proteomes" id="UP000027195"/>
    </source>
</evidence>
<keyword evidence="4" id="KW-0732">Signal</keyword>
<dbReference type="AlphaFoldDB" id="A0A067M8V9"/>
<comment type="subcellular location">
    <subcellularLocation>
        <location evidence="2">Secreted</location>
    </subcellularLocation>
</comment>
<dbReference type="HOGENOM" id="CLU_031730_2_2_1"/>
<comment type="function">
    <text evidence="2">Lytic polysaccharide monooxygenase (LMPO) that depolymerizes crystalline and amorphous polysaccharides via the oxidation of scissile alpha- or beta-(1-4)-glycosidic bonds, yielding C1 and/or C4 oxidation products. Catalysis by LPMOs requires the reduction of the active-site copper from Cu(II) to Cu(I) by a reducing agent and H(2)O(2) or O(2) as a cosubstrate.</text>
</comment>
<feature type="region of interest" description="Disordered" evidence="3">
    <location>
        <begin position="251"/>
        <end position="293"/>
    </location>
</feature>
<keyword evidence="7" id="KW-1185">Reference proteome</keyword>
<keyword evidence="2" id="KW-0624">Polysaccharide degradation</keyword>
<dbReference type="Gene3D" id="2.70.50.70">
    <property type="match status" value="1"/>
</dbReference>
<keyword evidence="2" id="KW-0119">Carbohydrate metabolism</keyword>
<organism evidence="6 7">
    <name type="scientific">Botryobasidium botryosum (strain FD-172 SS1)</name>
    <dbReference type="NCBI Taxonomy" id="930990"/>
    <lineage>
        <taxon>Eukaryota</taxon>
        <taxon>Fungi</taxon>
        <taxon>Dikarya</taxon>
        <taxon>Basidiomycota</taxon>
        <taxon>Agaricomycotina</taxon>
        <taxon>Agaricomycetes</taxon>
        <taxon>Cantharellales</taxon>
        <taxon>Botryobasidiaceae</taxon>
        <taxon>Botryobasidium</taxon>
    </lineage>
</organism>
<feature type="domain" description="Auxiliary Activity family 9 catalytic" evidence="5">
    <location>
        <begin position="20"/>
        <end position="228"/>
    </location>
</feature>
<dbReference type="GO" id="GO:0008810">
    <property type="term" value="F:cellulase activity"/>
    <property type="evidence" value="ECO:0007669"/>
    <property type="project" value="UniProtKB-UniRule"/>
</dbReference>
<protein>
    <recommendedName>
        <fullName evidence="2">AA9 family lytic polysaccharide monooxygenase</fullName>
        <ecNumber evidence="2">1.14.99.56</ecNumber>
    </recommendedName>
    <alternativeName>
        <fullName evidence="2">Endo-beta-1,4-glucanase</fullName>
    </alternativeName>
    <alternativeName>
        <fullName evidence="2">Glycosyl hydrolase 61 family protein</fullName>
    </alternativeName>
</protein>
<feature type="compositionally biased region" description="Low complexity" evidence="3">
    <location>
        <begin position="255"/>
        <end position="276"/>
    </location>
</feature>
<dbReference type="PANTHER" id="PTHR33353">
    <property type="entry name" value="PUTATIVE (AFU_ORTHOLOGUE AFUA_1G12560)-RELATED"/>
    <property type="match status" value="1"/>
</dbReference>
<keyword evidence="2" id="KW-0964">Secreted</keyword>
<dbReference type="GO" id="GO:0005576">
    <property type="term" value="C:extracellular region"/>
    <property type="evidence" value="ECO:0007669"/>
    <property type="project" value="UniProtKB-SubCell"/>
</dbReference>
<feature type="chain" id="PRO_5001644483" description="AA9 family lytic polysaccharide monooxygenase" evidence="4">
    <location>
        <begin position="20"/>
        <end position="315"/>
    </location>
</feature>